<name>A0A9J5XXC3_SOLCO</name>
<comment type="caution">
    <text evidence="1">The sequence shown here is derived from an EMBL/GenBank/DDBJ whole genome shotgun (WGS) entry which is preliminary data.</text>
</comment>
<dbReference type="OrthoDB" id="1211624at2759"/>
<gene>
    <name evidence="1" type="ORF">H5410_042900</name>
</gene>
<reference evidence="1 2" key="1">
    <citation type="submission" date="2020-09" db="EMBL/GenBank/DDBJ databases">
        <title>De no assembly of potato wild relative species, Solanum commersonii.</title>
        <authorList>
            <person name="Cho K."/>
        </authorList>
    </citation>
    <scope>NUCLEOTIDE SEQUENCE [LARGE SCALE GENOMIC DNA]</scope>
    <source>
        <strain evidence="1">LZ3.2</strain>
        <tissue evidence="1">Leaf</tissue>
    </source>
</reference>
<evidence type="ECO:0000313" key="2">
    <source>
        <dbReference type="Proteomes" id="UP000824120"/>
    </source>
</evidence>
<keyword evidence="2" id="KW-1185">Reference proteome</keyword>
<evidence type="ECO:0000313" key="1">
    <source>
        <dbReference type="EMBL" id="KAG5592386.1"/>
    </source>
</evidence>
<proteinExistence type="predicted"/>
<protein>
    <submittedName>
        <fullName evidence="1">Uncharacterized protein</fullName>
    </submittedName>
</protein>
<organism evidence="1 2">
    <name type="scientific">Solanum commersonii</name>
    <name type="common">Commerson's wild potato</name>
    <name type="synonym">Commerson's nightshade</name>
    <dbReference type="NCBI Taxonomy" id="4109"/>
    <lineage>
        <taxon>Eukaryota</taxon>
        <taxon>Viridiplantae</taxon>
        <taxon>Streptophyta</taxon>
        <taxon>Embryophyta</taxon>
        <taxon>Tracheophyta</taxon>
        <taxon>Spermatophyta</taxon>
        <taxon>Magnoliopsida</taxon>
        <taxon>eudicotyledons</taxon>
        <taxon>Gunneridae</taxon>
        <taxon>Pentapetalae</taxon>
        <taxon>asterids</taxon>
        <taxon>lamiids</taxon>
        <taxon>Solanales</taxon>
        <taxon>Solanaceae</taxon>
        <taxon>Solanoideae</taxon>
        <taxon>Solaneae</taxon>
        <taxon>Solanum</taxon>
    </lineage>
</organism>
<accession>A0A9J5XXC3</accession>
<dbReference type="AlphaFoldDB" id="A0A9J5XXC3"/>
<dbReference type="EMBL" id="JACXVP010000008">
    <property type="protein sequence ID" value="KAG5592386.1"/>
    <property type="molecule type" value="Genomic_DNA"/>
</dbReference>
<sequence length="110" mass="12676">MVEEQSKGEMKNNGGDVNGLYGKFERMGKKGMGYPLEGSRHWLFCLLRHSGLWISESDYANYRIDGILLKEYATYNDLVDGISTQLEIDCSHKRMEIRYMMKGNVTPMDI</sequence>
<dbReference type="Proteomes" id="UP000824120">
    <property type="component" value="Chromosome 8"/>
</dbReference>